<dbReference type="PROSITE" id="PS00028">
    <property type="entry name" value="ZINC_FINGER_C2H2_1"/>
    <property type="match status" value="1"/>
</dbReference>
<dbReference type="SUPFAM" id="SSF57667">
    <property type="entry name" value="beta-beta-alpha zinc fingers"/>
    <property type="match status" value="2"/>
</dbReference>
<dbReference type="InterPro" id="IPR013087">
    <property type="entry name" value="Znf_C2H2_type"/>
</dbReference>
<dbReference type="GO" id="GO:0000981">
    <property type="term" value="F:DNA-binding transcription factor activity, RNA polymerase II-specific"/>
    <property type="evidence" value="ECO:0007669"/>
    <property type="project" value="TreeGrafter"/>
</dbReference>
<evidence type="ECO:0000256" key="4">
    <source>
        <dbReference type="ARBA" id="ARBA00022771"/>
    </source>
</evidence>
<dbReference type="GO" id="GO:0005634">
    <property type="term" value="C:nucleus"/>
    <property type="evidence" value="ECO:0007669"/>
    <property type="project" value="UniProtKB-SubCell"/>
</dbReference>
<accession>A0A7R8WFJ1</accession>
<keyword evidence="6" id="KW-0539">Nucleus</keyword>
<keyword evidence="2" id="KW-0479">Metal-binding</keyword>
<dbReference type="PANTHER" id="PTHR23226">
    <property type="entry name" value="ZINC FINGER AND SCAN DOMAIN-CONTAINING"/>
    <property type="match status" value="1"/>
</dbReference>
<evidence type="ECO:0000256" key="1">
    <source>
        <dbReference type="ARBA" id="ARBA00004123"/>
    </source>
</evidence>
<dbReference type="InterPro" id="IPR036236">
    <property type="entry name" value="Znf_C2H2_sf"/>
</dbReference>
<keyword evidence="5" id="KW-0862">Zinc</keyword>
<dbReference type="SMART" id="SM00355">
    <property type="entry name" value="ZnF_C2H2"/>
    <property type="match status" value="1"/>
</dbReference>
<dbReference type="PROSITE" id="PS50157">
    <property type="entry name" value="ZINC_FINGER_C2H2_2"/>
    <property type="match status" value="2"/>
</dbReference>
<evidence type="ECO:0000256" key="3">
    <source>
        <dbReference type="ARBA" id="ARBA00022737"/>
    </source>
</evidence>
<comment type="subcellular location">
    <subcellularLocation>
        <location evidence="1">Nucleus</location>
    </subcellularLocation>
</comment>
<keyword evidence="3" id="KW-0677">Repeat</keyword>
<dbReference type="EMBL" id="OB661437">
    <property type="protein sequence ID" value="CAD7228218.1"/>
    <property type="molecule type" value="Genomic_DNA"/>
</dbReference>
<dbReference type="Gene3D" id="3.30.160.60">
    <property type="entry name" value="Classic Zinc Finger"/>
    <property type="match status" value="2"/>
</dbReference>
<dbReference type="GO" id="GO:0000978">
    <property type="term" value="F:RNA polymerase II cis-regulatory region sequence-specific DNA binding"/>
    <property type="evidence" value="ECO:0007669"/>
    <property type="project" value="TreeGrafter"/>
</dbReference>
<name>A0A7R8WFJ1_9CRUS</name>
<dbReference type="GO" id="GO:0008270">
    <property type="term" value="F:zinc ion binding"/>
    <property type="evidence" value="ECO:0007669"/>
    <property type="project" value="UniProtKB-KW"/>
</dbReference>
<protein>
    <submittedName>
        <fullName evidence="7">Uncharacterized protein</fullName>
    </submittedName>
</protein>
<organism evidence="7">
    <name type="scientific">Cyprideis torosa</name>
    <dbReference type="NCBI Taxonomy" id="163714"/>
    <lineage>
        <taxon>Eukaryota</taxon>
        <taxon>Metazoa</taxon>
        <taxon>Ecdysozoa</taxon>
        <taxon>Arthropoda</taxon>
        <taxon>Crustacea</taxon>
        <taxon>Oligostraca</taxon>
        <taxon>Ostracoda</taxon>
        <taxon>Podocopa</taxon>
        <taxon>Podocopida</taxon>
        <taxon>Cytherocopina</taxon>
        <taxon>Cytheroidea</taxon>
        <taxon>Cytherideidae</taxon>
        <taxon>Cyprideis</taxon>
    </lineage>
</organism>
<dbReference type="AlphaFoldDB" id="A0A7R8WFJ1"/>
<proteinExistence type="predicted"/>
<evidence type="ECO:0000256" key="2">
    <source>
        <dbReference type="ARBA" id="ARBA00022723"/>
    </source>
</evidence>
<reference evidence="7" key="1">
    <citation type="submission" date="2020-11" db="EMBL/GenBank/DDBJ databases">
        <authorList>
            <person name="Tran Van P."/>
        </authorList>
    </citation>
    <scope>NUCLEOTIDE SEQUENCE</scope>
</reference>
<gene>
    <name evidence="7" type="ORF">CTOB1V02_LOCUS6107</name>
</gene>
<sequence length="117" mass="13549">MSAFMRNISFVPEIWIVPLEYICRVTDSFSQSSGLSQHRMNNSGEKPHEWPECGKSFTMSSDMTCIFCGKYFSEKSIHVKYRRIHTGKIYECPYCGKCFTSAFNFACHRKVHSAKKP</sequence>
<keyword evidence="4" id="KW-0863">Zinc-finger</keyword>
<evidence type="ECO:0000313" key="7">
    <source>
        <dbReference type="EMBL" id="CAD7228218.1"/>
    </source>
</evidence>
<evidence type="ECO:0000256" key="5">
    <source>
        <dbReference type="ARBA" id="ARBA00022833"/>
    </source>
</evidence>
<evidence type="ECO:0000256" key="6">
    <source>
        <dbReference type="ARBA" id="ARBA00023242"/>
    </source>
</evidence>
<dbReference type="Pfam" id="PF00096">
    <property type="entry name" value="zf-C2H2"/>
    <property type="match status" value="1"/>
</dbReference>
<dbReference type="PANTHER" id="PTHR23226:SF416">
    <property type="entry name" value="FI01424P"/>
    <property type="match status" value="1"/>
</dbReference>